<dbReference type="AlphaFoldDB" id="A0A4R3L4W7"/>
<dbReference type="RefSeq" id="WP_131924203.1">
    <property type="nucleotide sequence ID" value="NZ_SMAG01000003.1"/>
</dbReference>
<name>A0A4R3L4W7_9BACL</name>
<dbReference type="CDD" id="cd05263">
    <property type="entry name" value="MupV_like_SDR_e"/>
    <property type="match status" value="1"/>
</dbReference>
<dbReference type="SUPFAM" id="SSF51735">
    <property type="entry name" value="NAD(P)-binding Rossmann-fold domains"/>
    <property type="match status" value="1"/>
</dbReference>
<comment type="caution">
    <text evidence="2">The sequence shown here is derived from an EMBL/GenBank/DDBJ whole genome shotgun (WGS) entry which is preliminary data.</text>
</comment>
<dbReference type="InterPro" id="IPR026055">
    <property type="entry name" value="FAR"/>
</dbReference>
<dbReference type="OrthoDB" id="9807212at2"/>
<evidence type="ECO:0000259" key="1">
    <source>
        <dbReference type="Pfam" id="PF07993"/>
    </source>
</evidence>
<dbReference type="GO" id="GO:0035336">
    <property type="term" value="P:long-chain fatty-acyl-CoA metabolic process"/>
    <property type="evidence" value="ECO:0007669"/>
    <property type="project" value="TreeGrafter"/>
</dbReference>
<evidence type="ECO:0000313" key="3">
    <source>
        <dbReference type="Proteomes" id="UP000294937"/>
    </source>
</evidence>
<dbReference type="Proteomes" id="UP000294937">
    <property type="component" value="Unassembled WGS sequence"/>
</dbReference>
<dbReference type="Gene3D" id="3.40.50.720">
    <property type="entry name" value="NAD(P)-binding Rossmann-like Domain"/>
    <property type="match status" value="1"/>
</dbReference>
<dbReference type="EMBL" id="SMAG01000003">
    <property type="protein sequence ID" value="TCS94821.1"/>
    <property type="molecule type" value="Genomic_DNA"/>
</dbReference>
<dbReference type="GO" id="GO:0080019">
    <property type="term" value="F:alcohol-forming very long-chain fatty acyl-CoA reductase activity"/>
    <property type="evidence" value="ECO:0007669"/>
    <property type="project" value="InterPro"/>
</dbReference>
<dbReference type="InterPro" id="IPR013120">
    <property type="entry name" value="FAR_NAD-bd"/>
</dbReference>
<dbReference type="PANTHER" id="PTHR11011">
    <property type="entry name" value="MALE STERILITY PROTEIN 2-RELATED"/>
    <property type="match status" value="1"/>
</dbReference>
<evidence type="ECO:0000313" key="2">
    <source>
        <dbReference type="EMBL" id="TCS94821.1"/>
    </source>
</evidence>
<gene>
    <name evidence="2" type="ORF">EDD58_103243</name>
</gene>
<protein>
    <submittedName>
        <fullName evidence="2">Thioester reductase-like protein</fullName>
    </submittedName>
</protein>
<proteinExistence type="predicted"/>
<reference evidence="2 3" key="1">
    <citation type="submission" date="2019-03" db="EMBL/GenBank/DDBJ databases">
        <title>Genomic Encyclopedia of Type Strains, Phase IV (KMG-IV): sequencing the most valuable type-strain genomes for metagenomic binning, comparative biology and taxonomic classification.</title>
        <authorList>
            <person name="Goeker M."/>
        </authorList>
    </citation>
    <scope>NUCLEOTIDE SEQUENCE [LARGE SCALE GENOMIC DNA]</scope>
    <source>
        <strain evidence="2 3">DSM 45707</strain>
    </source>
</reference>
<sequence>MGSTYFFTGFPGFLATSILRQLIQSSIQVERIYVLVLPSMRRQAEKEIAKIESTTQFQRISILQGDLTQPYMNLNDEVQAILRSQVTHVFHLAAIYDLAVSKEIAYRVNVKGTNHVNQWVRSLPRLVRYVYFSTAYVSGTRSGRIFETELAMNQTFKNDYEQTKYEAELLVQELAKQAPTTIIRPGIVRGHSVTGETTKFDGPYFMLNFFDRLRFLPFIPYLGRGEAEGNFVPVDYIIEATLYLAHSEKGVGKTYHLTDPHPEPMKEVYQVVMKNYIKKEPVGTIPIPLAKGFLSIPMIRKWLRVEKEALDYFNCLAQYDCTQAQTDLKDSGIICPSFKETLTEMIQFYDKNKNDENKHIQIN</sequence>
<organism evidence="2 3">
    <name type="scientific">Hazenella coriacea</name>
    <dbReference type="NCBI Taxonomy" id="1179467"/>
    <lineage>
        <taxon>Bacteria</taxon>
        <taxon>Bacillati</taxon>
        <taxon>Bacillota</taxon>
        <taxon>Bacilli</taxon>
        <taxon>Bacillales</taxon>
        <taxon>Thermoactinomycetaceae</taxon>
        <taxon>Hazenella</taxon>
    </lineage>
</organism>
<dbReference type="InterPro" id="IPR036291">
    <property type="entry name" value="NAD(P)-bd_dom_sf"/>
</dbReference>
<dbReference type="PANTHER" id="PTHR11011:SF45">
    <property type="entry name" value="FATTY ACYL-COA REDUCTASE CG8306-RELATED"/>
    <property type="match status" value="1"/>
</dbReference>
<feature type="domain" description="Thioester reductase (TE)" evidence="1">
    <location>
        <begin position="8"/>
        <end position="240"/>
    </location>
</feature>
<keyword evidence="3" id="KW-1185">Reference proteome</keyword>
<accession>A0A4R3L4W7</accession>
<dbReference type="Pfam" id="PF07993">
    <property type="entry name" value="NAD_binding_4"/>
    <property type="match status" value="1"/>
</dbReference>